<evidence type="ECO:0000256" key="1">
    <source>
        <dbReference type="SAM" id="Coils"/>
    </source>
</evidence>
<feature type="transmembrane region" description="Helical" evidence="2">
    <location>
        <begin position="154"/>
        <end position="176"/>
    </location>
</feature>
<dbReference type="Proteomes" id="UP000318384">
    <property type="component" value="Chromosome"/>
</dbReference>
<keyword evidence="2" id="KW-1133">Transmembrane helix</keyword>
<dbReference type="RefSeq" id="WP_145170730.1">
    <property type="nucleotide sequence ID" value="NZ_CP037422.1"/>
</dbReference>
<dbReference type="PANTHER" id="PTHR34978:SF3">
    <property type="entry name" value="SLR0241 PROTEIN"/>
    <property type="match status" value="1"/>
</dbReference>
<gene>
    <name evidence="4" type="primary">blaR1_3</name>
    <name evidence="4" type="ORF">V202x_04060</name>
</gene>
<dbReference type="Gene3D" id="3.30.2010.10">
    <property type="entry name" value="Metalloproteases ('zincins'), catalytic domain"/>
    <property type="match status" value="1"/>
</dbReference>
<feature type="transmembrane region" description="Helical" evidence="2">
    <location>
        <begin position="363"/>
        <end position="387"/>
    </location>
</feature>
<dbReference type="InterPro" id="IPR008756">
    <property type="entry name" value="Peptidase_M56"/>
</dbReference>
<dbReference type="Pfam" id="PF05569">
    <property type="entry name" value="Peptidase_M56"/>
    <property type="match status" value="1"/>
</dbReference>
<accession>A0A517WP75</accession>
<sequence length="1119" mass="127475">MNLSESTFVQIIWQQFWQCSLLVIAVFLICKFIKFRQSHLTFILWLIVLLKFMTPPLWSSSSGLFCWVQGIQTPEAYQALTNQDQHALTLTESIRQLIGDDVQKLPDVETKAPTVQITVHDGSLKKNPISSFKNSALNSDTTLTQKEWYSARSFFWYSGVVIWGFIAASIVAVMVIRYWQCRQILRTSSMVHDPELDQLLSRLSVELRVKRRVRLLITKSRIGPAVIGLFRPTIILPQAIVDSRSKKELEPILAHELIHIRRGDLWVGLLQLTASIVWWFHPLVWFTGRRLKLEVEQCCDEEVLAELNCEPGLYAKCLLEVLELKHTLKSVPVVPGVRPVEITSKRLERIMKLGQGCQKQTPWWCWMVLIVLSATVLPGAAFVVSAADQQAEEATKSNNTDLLIIQNKSKEKETSSSNQTRTQLQDKNISSLSSSSVLKFLYATEELQNPKAQTVRVYSIKELMEKGRKAVGDSRAKAELIEKVRSFVNKQKRKEEILPQPNTQFANPLMKKSAGSHFAGRLFIKDDHLIVVSEDPEVQKHIAQAIQELSESVFSQLQIKTKIKLISVPQTLIAKIIAQRKEIKVIEVNKFGPMRGATKTNDPFSDSSEIENKAITFETLVANRSQSVIYELLDTKRAEEIHKLIEATESTLLSSPVITMMNGQTANIAQKERPVFENQFAGAGQRFQLNTYGFNLDARPMFPEKGGNQKTGRLEYEITFSKNKGVVKQNTIDLNSKQRQVVELPMINEFRFADSTQIQLGETLLVGGFQIDQNAKNPQVLLLMIQLEKVKPVTDRLMFGVGVNSDTGVIGHILIDESNFEDNLITKTYPVADLVVPLPRKIVTPQKLTQAMIPSVKPRFEPLIELIKKNVTPENWRNQKKQTGSITVYQQTLSLVVRHTKEAHDQIAELLQKMRAIQDQMIELDFQLVQTDHLQKWFKEWERSEVRALQDLLNQLKAQNLKEGILLDPQQAGLMKQMAQRTESLNILQAPKLSLFNGQSIEFNLKTTLDSQKNSPFRIQLRTELQEKQNLRLSMAINANDALDVLSNLKSMTIPNRKSVLIDITDQVNRRGSEFLPFQFFSQNQQEPKKHKHYLLLISTSVMNLSGSKEKLKLQEIKP</sequence>
<name>A0A517WP75_9PLAN</name>
<dbReference type="EMBL" id="CP037422">
    <property type="protein sequence ID" value="QDU07061.1"/>
    <property type="molecule type" value="Genomic_DNA"/>
</dbReference>
<dbReference type="PANTHER" id="PTHR34978">
    <property type="entry name" value="POSSIBLE SENSOR-TRANSDUCER PROTEIN BLAR"/>
    <property type="match status" value="1"/>
</dbReference>
<feature type="coiled-coil region" evidence="1">
    <location>
        <begin position="900"/>
        <end position="959"/>
    </location>
</feature>
<dbReference type="OrthoDB" id="219918at2"/>
<feature type="transmembrane region" description="Helical" evidence="2">
    <location>
        <begin position="40"/>
        <end position="58"/>
    </location>
</feature>
<keyword evidence="5" id="KW-1185">Reference proteome</keyword>
<evidence type="ECO:0000313" key="5">
    <source>
        <dbReference type="Proteomes" id="UP000318384"/>
    </source>
</evidence>
<evidence type="ECO:0000256" key="2">
    <source>
        <dbReference type="SAM" id="Phobius"/>
    </source>
</evidence>
<keyword evidence="2" id="KW-0812">Transmembrane</keyword>
<evidence type="ECO:0000259" key="3">
    <source>
        <dbReference type="Pfam" id="PF05569"/>
    </source>
</evidence>
<dbReference type="InterPro" id="IPR052173">
    <property type="entry name" value="Beta-lactam_resp_regulator"/>
</dbReference>
<dbReference type="CDD" id="cd07341">
    <property type="entry name" value="M56_BlaR1_MecR1_like"/>
    <property type="match status" value="1"/>
</dbReference>
<protein>
    <submittedName>
        <fullName evidence="4">Regulatory protein BlaR1</fullName>
    </submittedName>
</protein>
<feature type="domain" description="Peptidase M56" evidence="3">
    <location>
        <begin position="18"/>
        <end position="333"/>
    </location>
</feature>
<proteinExistence type="predicted"/>
<dbReference type="AlphaFoldDB" id="A0A517WP75"/>
<reference evidence="4 5" key="1">
    <citation type="submission" date="2019-03" db="EMBL/GenBank/DDBJ databases">
        <title>Deep-cultivation of Planctomycetes and their phenomic and genomic characterization uncovers novel biology.</title>
        <authorList>
            <person name="Wiegand S."/>
            <person name="Jogler M."/>
            <person name="Boedeker C."/>
            <person name="Pinto D."/>
            <person name="Vollmers J."/>
            <person name="Rivas-Marin E."/>
            <person name="Kohn T."/>
            <person name="Peeters S.H."/>
            <person name="Heuer A."/>
            <person name="Rast P."/>
            <person name="Oberbeckmann S."/>
            <person name="Bunk B."/>
            <person name="Jeske O."/>
            <person name="Meyerdierks A."/>
            <person name="Storesund J.E."/>
            <person name="Kallscheuer N."/>
            <person name="Luecker S."/>
            <person name="Lage O.M."/>
            <person name="Pohl T."/>
            <person name="Merkel B.J."/>
            <person name="Hornburger P."/>
            <person name="Mueller R.-W."/>
            <person name="Bruemmer F."/>
            <person name="Labrenz M."/>
            <person name="Spormann A.M."/>
            <person name="Op den Camp H."/>
            <person name="Overmann J."/>
            <person name="Amann R."/>
            <person name="Jetten M.S.M."/>
            <person name="Mascher T."/>
            <person name="Medema M.H."/>
            <person name="Devos D.P."/>
            <person name="Kaster A.-K."/>
            <person name="Ovreas L."/>
            <person name="Rohde M."/>
            <person name="Galperin M.Y."/>
            <person name="Jogler C."/>
        </authorList>
    </citation>
    <scope>NUCLEOTIDE SEQUENCE [LARGE SCALE GENOMIC DNA]</scope>
    <source>
        <strain evidence="4 5">V202</strain>
    </source>
</reference>
<feature type="transmembrane region" description="Helical" evidence="2">
    <location>
        <begin position="12"/>
        <end position="33"/>
    </location>
</feature>
<keyword evidence="1" id="KW-0175">Coiled coil</keyword>
<evidence type="ECO:0000313" key="4">
    <source>
        <dbReference type="EMBL" id="QDU07061.1"/>
    </source>
</evidence>
<keyword evidence="2" id="KW-0472">Membrane</keyword>
<organism evidence="4 5">
    <name type="scientific">Gimesia aquarii</name>
    <dbReference type="NCBI Taxonomy" id="2527964"/>
    <lineage>
        <taxon>Bacteria</taxon>
        <taxon>Pseudomonadati</taxon>
        <taxon>Planctomycetota</taxon>
        <taxon>Planctomycetia</taxon>
        <taxon>Planctomycetales</taxon>
        <taxon>Planctomycetaceae</taxon>
        <taxon>Gimesia</taxon>
    </lineage>
</organism>